<keyword evidence="2" id="KW-1185">Reference proteome</keyword>
<reference evidence="1" key="1">
    <citation type="submission" date="2016-08" db="EMBL/GenBank/DDBJ databases">
        <authorList>
            <person name="Ngugi D.K."/>
            <person name="Miyake S."/>
            <person name="Stingl U."/>
        </authorList>
    </citation>
    <scope>NUCLEOTIDE SEQUENCE</scope>
    <source>
        <strain evidence="1">SCG-D08WGA-EpuloA1</strain>
    </source>
</reference>
<evidence type="ECO:0000313" key="1">
    <source>
        <dbReference type="EMBL" id="ONI44199.1"/>
    </source>
</evidence>
<comment type="caution">
    <text evidence="1">The sequence shown here is derived from an EMBL/GenBank/DDBJ whole genome shotgun (WGS) entry which is preliminary data.</text>
</comment>
<organism evidence="1 2">
    <name type="scientific">Candidatus Epulonipiscium fishelsonii</name>
    <dbReference type="NCBI Taxonomy" id="77094"/>
    <lineage>
        <taxon>Bacteria</taxon>
        <taxon>Bacillati</taxon>
        <taxon>Bacillota</taxon>
        <taxon>Clostridia</taxon>
        <taxon>Lachnospirales</taxon>
        <taxon>Lachnospiraceae</taxon>
        <taxon>Candidatus Epulonipiscium</taxon>
    </lineage>
</organism>
<proteinExistence type="predicted"/>
<evidence type="ECO:0000313" key="2">
    <source>
        <dbReference type="Proteomes" id="UP000188637"/>
    </source>
</evidence>
<dbReference type="Proteomes" id="UP000188637">
    <property type="component" value="Unassembled WGS sequence"/>
</dbReference>
<protein>
    <submittedName>
        <fullName evidence="1">Uncharacterized protein</fullName>
    </submittedName>
</protein>
<gene>
    <name evidence="1" type="ORF">AN640_05715</name>
</gene>
<accession>A0ACC8XI51</accession>
<dbReference type="EMBL" id="LJHD01000116">
    <property type="protein sequence ID" value="ONI44199.1"/>
    <property type="molecule type" value="Genomic_DNA"/>
</dbReference>
<sequence length="162" mass="18677">MPWDSISIPLNTLTQYNQATNDQIEAFVNAQGLTSNTSNLVWVDLYRQRTYVFEKVNGQWKLFRNMLCSSGKNITPTIRGTFKTIGYVDSFGWGKGYVCYNAVQFIGEYLIHSILYDEKGEYLLEDRGILGQRSSDGCVRLSPEDAEWFFNNIRWGTTVWVN</sequence>
<name>A0ACC8XI51_9FIRM</name>